<dbReference type="GO" id="GO:0000731">
    <property type="term" value="P:DNA synthesis involved in DNA repair"/>
    <property type="evidence" value="ECO:0007669"/>
    <property type="project" value="TreeGrafter"/>
</dbReference>
<reference evidence="3" key="1">
    <citation type="submission" date="2022-02" db="EMBL/GenBank/DDBJ databases">
        <authorList>
            <person name="Leng L."/>
        </authorList>
    </citation>
    <scope>NUCLEOTIDE SEQUENCE</scope>
    <source>
        <strain evidence="3">JI</strain>
    </source>
</reference>
<dbReference type="Proteomes" id="UP001154312">
    <property type="component" value="Unassembled WGS sequence"/>
</dbReference>
<feature type="coiled-coil region" evidence="1">
    <location>
        <begin position="357"/>
        <end position="411"/>
    </location>
</feature>
<evidence type="ECO:0000313" key="4">
    <source>
        <dbReference type="Proteomes" id="UP001154312"/>
    </source>
</evidence>
<feature type="domain" description="Endonuclease GajA/Old nuclease/RecF-like AAA" evidence="2">
    <location>
        <begin position="1"/>
        <end position="43"/>
    </location>
</feature>
<sequence length="446" mass="49150">MKINRLYLQNFRSHRESDISLDRVNFFLGKNNAGKTSLLAALEWGLTGRCYWTDKAGRGAGDLIKTGAKSATVLADLAGAGLAVRTMNPNGFTFDGETAAQAAQAKLYAALQTNEGDLQAALNVSAFLAMSPSEQKTYLFNVLDLRWDIDIVLAALREWANRSGHGEKIERLEHLVRPLYPPKVQAGPEVLDAIEKKLRDLRRDTKRDLQRIRAAQEENPVSNPAPDVTLEEVLAQLAELRAERDNILTMLADRKRSEDRRKTLQANYEAVRGRLSQITDALAGLAGQAPVKPFAVPDRAVLDGAAALVAKRQAGVVSLEAEWRTLKAALDALSKAGSRCPLAPDHITCAMTTAKRIKLLEDLAAQADAKAAAVEQARLELDQARRENERQKTFAEQARQAERAAQEANAKKPGCRPRLANCPGRLTTWPRSCKNTKPCRPRIYHL</sequence>
<dbReference type="RefSeq" id="WP_277443490.1">
    <property type="nucleotide sequence ID" value="NZ_JAKOAV010000011.1"/>
</dbReference>
<evidence type="ECO:0000313" key="3">
    <source>
        <dbReference type="EMBL" id="MDF9408197.1"/>
    </source>
</evidence>
<dbReference type="Pfam" id="PF13175">
    <property type="entry name" value="AAA_15"/>
    <property type="match status" value="1"/>
</dbReference>
<dbReference type="AlphaFoldDB" id="A0A9X4GYY1"/>
<gene>
    <name evidence="3" type="ORF">L7E55_07465</name>
</gene>
<accession>A0A9X4GYY1</accession>
<dbReference type="SUPFAM" id="SSF52540">
    <property type="entry name" value="P-loop containing nucleoside triphosphate hydrolases"/>
    <property type="match status" value="1"/>
</dbReference>
<dbReference type="InterPro" id="IPR041685">
    <property type="entry name" value="AAA_GajA/Old/RecF-like"/>
</dbReference>
<keyword evidence="1" id="KW-0175">Coiled coil</keyword>
<proteinExistence type="predicted"/>
<dbReference type="GO" id="GO:0006302">
    <property type="term" value="P:double-strand break repair"/>
    <property type="evidence" value="ECO:0007669"/>
    <property type="project" value="TreeGrafter"/>
</dbReference>
<name>A0A9X4GYY1_9FIRM</name>
<dbReference type="PANTHER" id="PTHR32182:SF0">
    <property type="entry name" value="DNA REPLICATION AND REPAIR PROTEIN RECF"/>
    <property type="match status" value="1"/>
</dbReference>
<dbReference type="PANTHER" id="PTHR32182">
    <property type="entry name" value="DNA REPLICATION AND REPAIR PROTEIN RECF"/>
    <property type="match status" value="1"/>
</dbReference>
<dbReference type="Gene3D" id="3.40.50.300">
    <property type="entry name" value="P-loop containing nucleotide triphosphate hydrolases"/>
    <property type="match status" value="1"/>
</dbReference>
<evidence type="ECO:0000259" key="2">
    <source>
        <dbReference type="Pfam" id="PF13175"/>
    </source>
</evidence>
<dbReference type="EMBL" id="JAKOAV010000011">
    <property type="protein sequence ID" value="MDF9408197.1"/>
    <property type="molecule type" value="Genomic_DNA"/>
</dbReference>
<dbReference type="InterPro" id="IPR027417">
    <property type="entry name" value="P-loop_NTPase"/>
</dbReference>
<keyword evidence="4" id="KW-1185">Reference proteome</keyword>
<comment type="caution">
    <text evidence="3">The sequence shown here is derived from an EMBL/GenBank/DDBJ whole genome shotgun (WGS) entry which is preliminary data.</text>
</comment>
<feature type="coiled-coil region" evidence="1">
    <location>
        <begin position="191"/>
        <end position="274"/>
    </location>
</feature>
<evidence type="ECO:0000256" key="1">
    <source>
        <dbReference type="SAM" id="Coils"/>
    </source>
</evidence>
<organism evidence="3 4">
    <name type="scientific">Pelotomaculum isophthalicicum JI</name>
    <dbReference type="NCBI Taxonomy" id="947010"/>
    <lineage>
        <taxon>Bacteria</taxon>
        <taxon>Bacillati</taxon>
        <taxon>Bacillota</taxon>
        <taxon>Clostridia</taxon>
        <taxon>Eubacteriales</taxon>
        <taxon>Desulfotomaculaceae</taxon>
        <taxon>Pelotomaculum</taxon>
    </lineage>
</organism>
<protein>
    <submittedName>
        <fullName evidence="3">AAA family ATPase</fullName>
    </submittedName>
</protein>